<dbReference type="Proteomes" id="UP000242474">
    <property type="component" value="Unassembled WGS sequence"/>
</dbReference>
<evidence type="ECO:0000256" key="1">
    <source>
        <dbReference type="ARBA" id="ARBA00038357"/>
    </source>
</evidence>
<dbReference type="OrthoDB" id="547796at2759"/>
<dbReference type="GO" id="GO:0012505">
    <property type="term" value="C:endomembrane system"/>
    <property type="evidence" value="ECO:0007669"/>
    <property type="project" value="TreeGrafter"/>
</dbReference>
<dbReference type="AlphaFoldDB" id="A0A2G5BH80"/>
<organism evidence="3 4">
    <name type="scientific">Coemansia reversa (strain ATCC 12441 / NRRL 1564)</name>
    <dbReference type="NCBI Taxonomy" id="763665"/>
    <lineage>
        <taxon>Eukaryota</taxon>
        <taxon>Fungi</taxon>
        <taxon>Fungi incertae sedis</taxon>
        <taxon>Zoopagomycota</taxon>
        <taxon>Kickxellomycotina</taxon>
        <taxon>Kickxellomycetes</taxon>
        <taxon>Kickxellales</taxon>
        <taxon>Kickxellaceae</taxon>
        <taxon>Coemansia</taxon>
    </lineage>
</organism>
<dbReference type="InterPro" id="IPR050577">
    <property type="entry name" value="MAPR/NEUFC/NENF-like"/>
</dbReference>
<dbReference type="PANTHER" id="PTHR10281">
    <property type="entry name" value="MEMBRANE-ASSOCIATED PROGESTERONE RECEPTOR COMPONENT-RELATED"/>
    <property type="match status" value="1"/>
</dbReference>
<evidence type="ECO:0000313" key="4">
    <source>
        <dbReference type="Proteomes" id="UP000242474"/>
    </source>
</evidence>
<sequence>MAATQEILQETIARAAEAAGSTASRLVDKIVSKDPNTWLARLTGYIVPNPSNHVQLLLVGIIGFFVVRSIMAVMTTKGPERFSMDSVRNQPVPAKRNFTPRELAEFDGKDESTPVYMGVHGIVYDVSTSRHFYGPGGPYQNFAGRDASRGLAYTNFDTSVLSDLDGPVDKLEDLERSEWASLDEWKAFYAGKYPPVGNLVDPPAQESKKDQ</sequence>
<comment type="similarity">
    <text evidence="1">Belongs to the cytochrome b5 family. MAPR subfamily.</text>
</comment>
<dbReference type="FunFam" id="3.10.120.10:FF:000003">
    <property type="entry name" value="membrane-associated progesterone receptor component 1"/>
    <property type="match status" value="1"/>
</dbReference>
<dbReference type="GO" id="GO:0020037">
    <property type="term" value="F:heme binding"/>
    <property type="evidence" value="ECO:0007669"/>
    <property type="project" value="UniProtKB-ARBA"/>
</dbReference>
<dbReference type="STRING" id="763665.A0A2G5BH80"/>
<keyword evidence="4" id="KW-1185">Reference proteome</keyword>
<dbReference type="EMBL" id="KZ303490">
    <property type="protein sequence ID" value="PIA18384.1"/>
    <property type="molecule type" value="Genomic_DNA"/>
</dbReference>
<evidence type="ECO:0000313" key="3">
    <source>
        <dbReference type="EMBL" id="PIA18384.1"/>
    </source>
</evidence>
<dbReference type="Pfam" id="PF00173">
    <property type="entry name" value="Cyt-b5"/>
    <property type="match status" value="1"/>
</dbReference>
<dbReference type="GO" id="GO:0016020">
    <property type="term" value="C:membrane"/>
    <property type="evidence" value="ECO:0007669"/>
    <property type="project" value="TreeGrafter"/>
</dbReference>
<dbReference type="Gene3D" id="3.10.120.10">
    <property type="entry name" value="Cytochrome b5-like heme/steroid binding domain"/>
    <property type="match status" value="1"/>
</dbReference>
<reference evidence="3 4" key="1">
    <citation type="journal article" date="2015" name="Genome Biol. Evol.">
        <title>Phylogenomic analyses indicate that early fungi evolved digesting cell walls of algal ancestors of land plants.</title>
        <authorList>
            <person name="Chang Y."/>
            <person name="Wang S."/>
            <person name="Sekimoto S."/>
            <person name="Aerts A.L."/>
            <person name="Choi C."/>
            <person name="Clum A."/>
            <person name="LaButti K.M."/>
            <person name="Lindquist E.A."/>
            <person name="Yee Ngan C."/>
            <person name="Ohm R.A."/>
            <person name="Salamov A.A."/>
            <person name="Grigoriev I.V."/>
            <person name="Spatafora J.W."/>
            <person name="Berbee M.L."/>
        </authorList>
    </citation>
    <scope>NUCLEOTIDE SEQUENCE [LARGE SCALE GENOMIC DNA]</scope>
    <source>
        <strain evidence="3 4">NRRL 1564</strain>
    </source>
</reference>
<gene>
    <name evidence="3" type="ORF">COEREDRAFT_79858</name>
</gene>
<dbReference type="SMART" id="SM01117">
    <property type="entry name" value="Cyt-b5"/>
    <property type="match status" value="1"/>
</dbReference>
<dbReference type="InterPro" id="IPR036400">
    <property type="entry name" value="Cyt_B5-like_heme/steroid_sf"/>
</dbReference>
<protein>
    <submittedName>
        <fullName evidence="3">Cytochrome b5</fullName>
    </submittedName>
</protein>
<accession>A0A2G5BH80</accession>
<dbReference type="SUPFAM" id="SSF55856">
    <property type="entry name" value="Cytochrome b5-like heme/steroid binding domain"/>
    <property type="match status" value="1"/>
</dbReference>
<evidence type="ECO:0000259" key="2">
    <source>
        <dbReference type="SMART" id="SM01117"/>
    </source>
</evidence>
<proteinExistence type="inferred from homology"/>
<dbReference type="InterPro" id="IPR001199">
    <property type="entry name" value="Cyt_B5-like_heme/steroid-bd"/>
</dbReference>
<dbReference type="PANTHER" id="PTHR10281:SF76">
    <property type="entry name" value="CALCUTTA CUP-RELATED"/>
    <property type="match status" value="1"/>
</dbReference>
<feature type="domain" description="Cytochrome b5 heme-binding" evidence="2">
    <location>
        <begin position="98"/>
        <end position="200"/>
    </location>
</feature>
<name>A0A2G5BH80_COERN</name>